<proteinExistence type="predicted"/>
<reference evidence="1" key="1">
    <citation type="journal article" date="2014" name="Front. Microbiol.">
        <title>High frequency of phylogenetically diverse reductive dehalogenase-homologous genes in deep subseafloor sedimentary metagenomes.</title>
        <authorList>
            <person name="Kawai M."/>
            <person name="Futagami T."/>
            <person name="Toyoda A."/>
            <person name="Takaki Y."/>
            <person name="Nishi S."/>
            <person name="Hori S."/>
            <person name="Arai W."/>
            <person name="Tsubouchi T."/>
            <person name="Morono Y."/>
            <person name="Uchiyama I."/>
            <person name="Ito T."/>
            <person name="Fujiyama A."/>
            <person name="Inagaki F."/>
            <person name="Takami H."/>
        </authorList>
    </citation>
    <scope>NUCLEOTIDE SEQUENCE</scope>
    <source>
        <strain evidence="1">Expedition CK06-06</strain>
    </source>
</reference>
<organism evidence="1">
    <name type="scientific">marine sediment metagenome</name>
    <dbReference type="NCBI Taxonomy" id="412755"/>
    <lineage>
        <taxon>unclassified sequences</taxon>
        <taxon>metagenomes</taxon>
        <taxon>ecological metagenomes</taxon>
    </lineage>
</organism>
<evidence type="ECO:0000313" key="1">
    <source>
        <dbReference type="EMBL" id="GAG82516.1"/>
    </source>
</evidence>
<name>X1CE79_9ZZZZ</name>
<accession>X1CE79</accession>
<protein>
    <submittedName>
        <fullName evidence="1">Uncharacterized protein</fullName>
    </submittedName>
</protein>
<dbReference type="EMBL" id="BART01016501">
    <property type="protein sequence ID" value="GAG82516.1"/>
    <property type="molecule type" value="Genomic_DNA"/>
</dbReference>
<dbReference type="AlphaFoldDB" id="X1CE79"/>
<gene>
    <name evidence="1" type="ORF">S01H4_31714</name>
</gene>
<feature type="non-terminal residue" evidence="1">
    <location>
        <position position="45"/>
    </location>
</feature>
<sequence length="45" mass="4976">MVRQTIQAKIWDDGAPEPATWDIDVTDSDVTRDGYVCVGQYMDGG</sequence>
<comment type="caution">
    <text evidence="1">The sequence shown here is derived from an EMBL/GenBank/DDBJ whole genome shotgun (WGS) entry which is preliminary data.</text>
</comment>